<dbReference type="InterPro" id="IPR001197">
    <property type="entry name" value="Ribosomal_uL16_euk_arch"/>
</dbReference>
<dbReference type="PROSITE" id="PS50835">
    <property type="entry name" value="IG_LIKE"/>
    <property type="match status" value="2"/>
</dbReference>
<evidence type="ECO:0000256" key="1">
    <source>
        <dbReference type="ARBA" id="ARBA00008931"/>
    </source>
</evidence>
<dbReference type="InterPro" id="IPR036179">
    <property type="entry name" value="Ig-like_dom_sf"/>
</dbReference>
<reference evidence="7" key="1">
    <citation type="submission" date="2025-08" db="UniProtKB">
        <authorList>
            <consortium name="RefSeq"/>
        </authorList>
    </citation>
    <scope>IDENTIFICATION</scope>
    <source>
        <tissue evidence="7">Spleen</tissue>
    </source>
</reference>
<dbReference type="GeneID" id="102833841"/>
<dbReference type="RefSeq" id="XP_006871548.1">
    <property type="nucleotide sequence ID" value="XM_006871486.1"/>
</dbReference>
<dbReference type="InterPro" id="IPR036920">
    <property type="entry name" value="Ribosomal_uL16_sf"/>
</dbReference>
<feature type="domain" description="Ig-like" evidence="5">
    <location>
        <begin position="217"/>
        <end position="299"/>
    </location>
</feature>
<dbReference type="SMART" id="SM00409">
    <property type="entry name" value="IG"/>
    <property type="match status" value="2"/>
</dbReference>
<keyword evidence="4" id="KW-0812">Transmembrane</keyword>
<evidence type="ECO:0000256" key="3">
    <source>
        <dbReference type="ARBA" id="ARBA00023274"/>
    </source>
</evidence>
<dbReference type="Proteomes" id="UP000504623">
    <property type="component" value="Unplaced"/>
</dbReference>
<sequence length="384" mass="42391">MVKSWGKHDFHIRVWLHPFHVIRLNKMLSCAGSDRLQTGMQGASGKPQGTVARVHIGQVIMSIRTKLQNKEHVTEALRRAKFKFPGCQKIPISKKWGFTSFLLTSCSRFVSSIPSISAEPGSLIEGASAHLTVHSNPNDIVATSWFRGHKAQPSAMIFSPEGLPGAGHTGREILGPQGSLIIRNLTAQDSGSYTVELQTSRGRRSATEQIDVKASNPTVLIISHPSSFLDNIKSDLNYSVIMLCATSQYNTLTWTLNGEPFWFQKRLIIRRLSKEHLGTYVCTAKNNIGLMSSDKVTISLPEAEQEPIEPDPVFSLSGLPAIVFLVTAILGVMVLSGGIAFTIFQSQSCHRPQFIMTPMHKGTERCLVALLHLHTQLQMERCDP</sequence>
<organism evidence="6 7">
    <name type="scientific">Chrysochloris asiatica</name>
    <name type="common">Cape golden mole</name>
    <dbReference type="NCBI Taxonomy" id="185453"/>
    <lineage>
        <taxon>Eukaryota</taxon>
        <taxon>Metazoa</taxon>
        <taxon>Chordata</taxon>
        <taxon>Craniata</taxon>
        <taxon>Vertebrata</taxon>
        <taxon>Euteleostomi</taxon>
        <taxon>Mammalia</taxon>
        <taxon>Eutheria</taxon>
        <taxon>Afrotheria</taxon>
        <taxon>Chrysochloridae</taxon>
        <taxon>Chrysochlorinae</taxon>
        <taxon>Chrysochloris</taxon>
    </lineage>
</organism>
<dbReference type="InterPro" id="IPR013106">
    <property type="entry name" value="Ig_V-set"/>
</dbReference>
<dbReference type="Gene3D" id="3.90.1170.10">
    <property type="entry name" value="Ribosomal protein L10e/L16"/>
    <property type="match status" value="1"/>
</dbReference>
<protein>
    <submittedName>
        <fullName evidence="7">Carcinoembryonic antigen-related cell adhesion molecule 16-like</fullName>
    </submittedName>
</protein>
<dbReference type="PANTHER" id="PTHR11726">
    <property type="entry name" value="60S RIBOSOMAL PROTEIN L10"/>
    <property type="match status" value="1"/>
</dbReference>
<keyword evidence="3" id="KW-0687">Ribonucleoprotein</keyword>
<keyword evidence="4" id="KW-0472">Membrane</keyword>
<dbReference type="InterPro" id="IPR047873">
    <property type="entry name" value="Ribosomal_uL16"/>
</dbReference>
<gene>
    <name evidence="7" type="primary">LOC102833841</name>
</gene>
<dbReference type="Pfam" id="PF00252">
    <property type="entry name" value="Ribosomal_L16"/>
    <property type="match status" value="1"/>
</dbReference>
<keyword evidence="6" id="KW-1185">Reference proteome</keyword>
<comment type="similarity">
    <text evidence="1">Belongs to the universal ribosomal protein uL16 family.</text>
</comment>
<dbReference type="OrthoDB" id="10012075at2759"/>
<dbReference type="Gene3D" id="2.60.40.10">
    <property type="entry name" value="Immunoglobulins"/>
    <property type="match status" value="2"/>
</dbReference>
<dbReference type="CDD" id="cd01433">
    <property type="entry name" value="Ribosomal_L16_L10e"/>
    <property type="match status" value="1"/>
</dbReference>
<dbReference type="AlphaFoldDB" id="A0A9B0WWQ6"/>
<dbReference type="InterPro" id="IPR016180">
    <property type="entry name" value="Ribosomal_uL16_dom"/>
</dbReference>
<feature type="transmembrane region" description="Helical" evidence="4">
    <location>
        <begin position="321"/>
        <end position="344"/>
    </location>
</feature>
<dbReference type="SUPFAM" id="SSF54686">
    <property type="entry name" value="Ribosomal protein L16p/L10e"/>
    <property type="match status" value="1"/>
</dbReference>
<evidence type="ECO:0000313" key="7">
    <source>
        <dbReference type="RefSeq" id="XP_006871548.1"/>
    </source>
</evidence>
<proteinExistence type="inferred from homology"/>
<dbReference type="GO" id="GO:0006412">
    <property type="term" value="P:translation"/>
    <property type="evidence" value="ECO:0007669"/>
    <property type="project" value="InterPro"/>
</dbReference>
<keyword evidence="2" id="KW-0689">Ribosomal protein</keyword>
<keyword evidence="4" id="KW-1133">Transmembrane helix</keyword>
<dbReference type="SUPFAM" id="SSF48726">
    <property type="entry name" value="Immunoglobulin"/>
    <property type="match status" value="2"/>
</dbReference>
<dbReference type="InterPro" id="IPR003599">
    <property type="entry name" value="Ig_sub"/>
</dbReference>
<evidence type="ECO:0000256" key="2">
    <source>
        <dbReference type="ARBA" id="ARBA00022980"/>
    </source>
</evidence>
<evidence type="ECO:0000256" key="4">
    <source>
        <dbReference type="SAM" id="Phobius"/>
    </source>
</evidence>
<dbReference type="GO" id="GO:0003735">
    <property type="term" value="F:structural constituent of ribosome"/>
    <property type="evidence" value="ECO:0007669"/>
    <property type="project" value="InterPro"/>
</dbReference>
<evidence type="ECO:0000259" key="5">
    <source>
        <dbReference type="PROSITE" id="PS50835"/>
    </source>
</evidence>
<accession>A0A9B0WWQ6</accession>
<dbReference type="GO" id="GO:0015934">
    <property type="term" value="C:large ribosomal subunit"/>
    <property type="evidence" value="ECO:0007669"/>
    <property type="project" value="UniProtKB-ARBA"/>
</dbReference>
<dbReference type="InterPro" id="IPR013783">
    <property type="entry name" value="Ig-like_fold"/>
</dbReference>
<evidence type="ECO:0000313" key="6">
    <source>
        <dbReference type="Proteomes" id="UP000504623"/>
    </source>
</evidence>
<name>A0A9B0WWQ6_CHRAS</name>
<dbReference type="Pfam" id="PF07686">
    <property type="entry name" value="V-set"/>
    <property type="match status" value="1"/>
</dbReference>
<dbReference type="InterPro" id="IPR007110">
    <property type="entry name" value="Ig-like_dom"/>
</dbReference>
<feature type="domain" description="Ig-like" evidence="5">
    <location>
        <begin position="114"/>
        <end position="211"/>
    </location>
</feature>